<dbReference type="GO" id="GO:0055086">
    <property type="term" value="P:nucleobase-containing small molecule metabolic process"/>
    <property type="evidence" value="ECO:0007669"/>
    <property type="project" value="UniProtKB-ARBA"/>
</dbReference>
<comment type="caution">
    <text evidence="3">The sequence shown here is derived from an EMBL/GenBank/DDBJ whole genome shotgun (WGS) entry which is preliminary data.</text>
</comment>
<evidence type="ECO:0000313" key="3">
    <source>
        <dbReference type="EMBL" id="KAF6001757.1"/>
    </source>
</evidence>
<dbReference type="GO" id="GO:0008270">
    <property type="term" value="F:zinc ion binding"/>
    <property type="evidence" value="ECO:0007669"/>
    <property type="project" value="TreeGrafter"/>
</dbReference>
<dbReference type="GO" id="GO:0004126">
    <property type="term" value="F:cytidine deaminase activity"/>
    <property type="evidence" value="ECO:0007669"/>
    <property type="project" value="UniProtKB-ARBA"/>
</dbReference>
<evidence type="ECO:0000313" key="4">
    <source>
        <dbReference type="Proteomes" id="UP000530660"/>
    </source>
</evidence>
<dbReference type="PROSITE" id="PS51747">
    <property type="entry name" value="CYT_DCMP_DEAMINASES_2"/>
    <property type="match status" value="1"/>
</dbReference>
<dbReference type="CDD" id="cd01283">
    <property type="entry name" value="cytidine_deaminase"/>
    <property type="match status" value="1"/>
</dbReference>
<dbReference type="NCBIfam" id="NF004064">
    <property type="entry name" value="PRK05578.1"/>
    <property type="match status" value="1"/>
</dbReference>
<dbReference type="Gene3D" id="3.40.140.10">
    <property type="entry name" value="Cytidine Deaminase, domain 2"/>
    <property type="match status" value="1"/>
</dbReference>
<dbReference type="PANTHER" id="PTHR11644">
    <property type="entry name" value="CYTIDINE DEAMINASE"/>
    <property type="match status" value="1"/>
</dbReference>
<dbReference type="InterPro" id="IPR050202">
    <property type="entry name" value="Cyt/Deoxycyt_deaminase"/>
</dbReference>
<feature type="domain" description="CMP/dCMP-type deaminase" evidence="2">
    <location>
        <begin position="13"/>
        <end position="148"/>
    </location>
</feature>
<sequence>MERRWVSFGQLSFVQMKTVQTAIDCVSRAYAPYSGFPVGAAVATNDGAVFGGCNVENASYGLSICAERVAIGNLYVNDAVPATEGGRTEPRRITCVAVYAPCVRRRNPDDVFCYPCGACRQVLVEHATPDAELILIGADTNAEQACPTDHALYCRFHVESLTALLPFGFTGEQLPLKDSQEETAFR</sequence>
<dbReference type="InterPro" id="IPR016193">
    <property type="entry name" value="Cytidine_deaminase-like"/>
</dbReference>
<gene>
    <name evidence="3" type="ORF">F1559_002903</name>
</gene>
<dbReference type="PANTHER" id="PTHR11644:SF2">
    <property type="entry name" value="CYTIDINE DEAMINASE"/>
    <property type="match status" value="1"/>
</dbReference>
<dbReference type="SUPFAM" id="SSF53927">
    <property type="entry name" value="Cytidine deaminase-like"/>
    <property type="match status" value="1"/>
</dbReference>
<dbReference type="EMBL" id="VWRR01000013">
    <property type="protein sequence ID" value="KAF6001757.1"/>
    <property type="molecule type" value="Genomic_DNA"/>
</dbReference>
<proteinExistence type="inferred from homology"/>
<reference evidence="3 4" key="1">
    <citation type="journal article" date="2020" name="J. Phycol.">
        <title>Comparative genome analysis reveals Cyanidiococcus gen. nov., a new extremophilic red algal genus sister to Cyanidioschyzon (Cyanidioschyzonaceae, Rhodophyta).</title>
        <authorList>
            <person name="Liu S.-L."/>
            <person name="Chiang Y.-R."/>
            <person name="Yoon H.S."/>
            <person name="Fu H.-Y."/>
        </authorList>
    </citation>
    <scope>NUCLEOTIDE SEQUENCE [LARGE SCALE GENOMIC DNA]</scope>
    <source>
        <strain evidence="3 4">THAL066</strain>
    </source>
</reference>
<evidence type="ECO:0000259" key="2">
    <source>
        <dbReference type="PROSITE" id="PS51747"/>
    </source>
</evidence>
<dbReference type="OrthoDB" id="414540at2759"/>
<name>A0A7J7IGX0_9RHOD</name>
<organism evidence="3 4">
    <name type="scientific">Cyanidiococcus yangmingshanensis</name>
    <dbReference type="NCBI Taxonomy" id="2690220"/>
    <lineage>
        <taxon>Eukaryota</taxon>
        <taxon>Rhodophyta</taxon>
        <taxon>Bangiophyceae</taxon>
        <taxon>Cyanidiales</taxon>
        <taxon>Cyanidiaceae</taxon>
        <taxon>Cyanidiococcus</taxon>
    </lineage>
</organism>
<dbReference type="Proteomes" id="UP000530660">
    <property type="component" value="Unassembled WGS sequence"/>
</dbReference>
<keyword evidence="4" id="KW-1185">Reference proteome</keyword>
<dbReference type="Pfam" id="PF00383">
    <property type="entry name" value="dCMP_cyt_deam_1"/>
    <property type="match status" value="1"/>
</dbReference>
<dbReference type="GO" id="GO:0072527">
    <property type="term" value="P:pyrimidine-containing compound metabolic process"/>
    <property type="evidence" value="ECO:0007669"/>
    <property type="project" value="UniProtKB-ARBA"/>
</dbReference>
<accession>A0A7J7IGX0</accession>
<comment type="similarity">
    <text evidence="1">Belongs to the cytidine and deoxycytidylate deaminase family.</text>
</comment>
<dbReference type="GO" id="GO:0005829">
    <property type="term" value="C:cytosol"/>
    <property type="evidence" value="ECO:0007669"/>
    <property type="project" value="TreeGrafter"/>
</dbReference>
<evidence type="ECO:0000256" key="1">
    <source>
        <dbReference type="ARBA" id="ARBA00006576"/>
    </source>
</evidence>
<protein>
    <recommendedName>
        <fullName evidence="2">CMP/dCMP-type deaminase domain-containing protein</fullName>
    </recommendedName>
</protein>
<dbReference type="AlphaFoldDB" id="A0A7J7IGX0"/>
<dbReference type="InterPro" id="IPR002125">
    <property type="entry name" value="CMP_dCMP_dom"/>
</dbReference>